<dbReference type="EMBL" id="JADBJN010000002">
    <property type="protein sequence ID" value="KAG5675351.1"/>
    <property type="molecule type" value="Genomic_DNA"/>
</dbReference>
<proteinExistence type="predicted"/>
<evidence type="ECO:0000313" key="2">
    <source>
        <dbReference type="EMBL" id="KAG5675351.1"/>
    </source>
</evidence>
<keyword evidence="1" id="KW-1133">Transmembrane helix</keyword>
<organism evidence="2 3">
    <name type="scientific">Polypedilum vanderplanki</name>
    <name type="common">Sleeping chironomid midge</name>
    <dbReference type="NCBI Taxonomy" id="319348"/>
    <lineage>
        <taxon>Eukaryota</taxon>
        <taxon>Metazoa</taxon>
        <taxon>Ecdysozoa</taxon>
        <taxon>Arthropoda</taxon>
        <taxon>Hexapoda</taxon>
        <taxon>Insecta</taxon>
        <taxon>Pterygota</taxon>
        <taxon>Neoptera</taxon>
        <taxon>Endopterygota</taxon>
        <taxon>Diptera</taxon>
        <taxon>Nematocera</taxon>
        <taxon>Chironomoidea</taxon>
        <taxon>Chironomidae</taxon>
        <taxon>Chironominae</taxon>
        <taxon>Polypedilum</taxon>
        <taxon>Polypedilum</taxon>
    </lineage>
</organism>
<sequence length="104" mass="11979">MGRNVTSFVYYAVIWINLFLCSYGFVYADEIQNSDQPLQTNILESSLAVDKNQYKNEYLCSHHNNTTVLPTSVSPLQLTPFNFEEYVEELSLLNEPALKISTEY</sequence>
<evidence type="ECO:0000313" key="3">
    <source>
        <dbReference type="Proteomes" id="UP001107558"/>
    </source>
</evidence>
<dbReference type="Proteomes" id="UP001107558">
    <property type="component" value="Chromosome 2"/>
</dbReference>
<name>A0A9J6BZV8_POLVA</name>
<comment type="caution">
    <text evidence="2">The sequence shown here is derived from an EMBL/GenBank/DDBJ whole genome shotgun (WGS) entry which is preliminary data.</text>
</comment>
<protein>
    <submittedName>
        <fullName evidence="2">Uncharacterized protein</fullName>
    </submittedName>
</protein>
<reference evidence="2" key="1">
    <citation type="submission" date="2021-03" db="EMBL/GenBank/DDBJ databases">
        <title>Chromosome level genome of the anhydrobiotic midge Polypedilum vanderplanki.</title>
        <authorList>
            <person name="Yoshida Y."/>
            <person name="Kikawada T."/>
            <person name="Gusev O."/>
        </authorList>
    </citation>
    <scope>NUCLEOTIDE SEQUENCE</scope>
    <source>
        <strain evidence="2">NIAS01</strain>
        <tissue evidence="2">Whole body or cell culture</tissue>
    </source>
</reference>
<keyword evidence="3" id="KW-1185">Reference proteome</keyword>
<accession>A0A9J6BZV8</accession>
<gene>
    <name evidence="2" type="ORF">PVAND_005260</name>
</gene>
<keyword evidence="1" id="KW-0812">Transmembrane</keyword>
<dbReference type="AlphaFoldDB" id="A0A9J6BZV8"/>
<keyword evidence="1" id="KW-0472">Membrane</keyword>
<feature type="transmembrane region" description="Helical" evidence="1">
    <location>
        <begin position="7"/>
        <end position="28"/>
    </location>
</feature>
<evidence type="ECO:0000256" key="1">
    <source>
        <dbReference type="SAM" id="Phobius"/>
    </source>
</evidence>